<dbReference type="OrthoDB" id="8527422at2"/>
<dbReference type="AlphaFoldDB" id="A0A4R3V7L8"/>
<evidence type="ECO:0000259" key="3">
    <source>
        <dbReference type="Pfam" id="PF01361"/>
    </source>
</evidence>
<dbReference type="EMBL" id="SMBX01000005">
    <property type="protein sequence ID" value="TCU98364.1"/>
    <property type="molecule type" value="Genomic_DNA"/>
</dbReference>
<dbReference type="SUPFAM" id="SSF55331">
    <property type="entry name" value="Tautomerase/MIF"/>
    <property type="match status" value="1"/>
</dbReference>
<evidence type="ECO:0000313" key="5">
    <source>
        <dbReference type="Proteomes" id="UP000294692"/>
    </source>
</evidence>
<name>A0A4R3V7L8_9BURK</name>
<dbReference type="PANTHER" id="PTHR35530:SF1">
    <property type="entry name" value="2-HYDROXYMUCONATE TAUTOMERASE"/>
    <property type="match status" value="1"/>
</dbReference>
<sequence>MPIVTILVLQGHDPARKTELLRAAGQAIEDCIGSPRSGVRVMLQELAPEHVLLAGQIGEQLVQYQVFLIEGRPPSPKAALIAALHTAAREILGVRGDQVRVVISEIPKTDIGLNDGITALAAGR</sequence>
<gene>
    <name evidence="4" type="ORF">EV686_10561</name>
</gene>
<dbReference type="Gene3D" id="3.30.429.10">
    <property type="entry name" value="Macrophage Migration Inhibitory Factor"/>
    <property type="match status" value="2"/>
</dbReference>
<evidence type="ECO:0000256" key="1">
    <source>
        <dbReference type="ARBA" id="ARBA00006723"/>
    </source>
</evidence>
<dbReference type="InterPro" id="IPR014347">
    <property type="entry name" value="Tautomerase/MIF_sf"/>
</dbReference>
<keyword evidence="5" id="KW-1185">Reference proteome</keyword>
<keyword evidence="4" id="KW-0670">Pyruvate</keyword>
<comment type="caution">
    <text evidence="4">The sequence shown here is derived from an EMBL/GenBank/DDBJ whole genome shotgun (WGS) entry which is preliminary data.</text>
</comment>
<proteinExistence type="inferred from homology"/>
<dbReference type="RefSeq" id="WP_132477033.1">
    <property type="nucleotide sequence ID" value="NZ_JBEBWM010000001.1"/>
</dbReference>
<keyword evidence="2" id="KW-0413">Isomerase</keyword>
<dbReference type="PANTHER" id="PTHR35530">
    <property type="entry name" value="TAUTOMERASE-RELATED"/>
    <property type="match status" value="1"/>
</dbReference>
<evidence type="ECO:0000313" key="4">
    <source>
        <dbReference type="EMBL" id="TCU98364.1"/>
    </source>
</evidence>
<feature type="domain" description="4-oxalocrotonate tautomerase-like" evidence="3">
    <location>
        <begin position="2"/>
        <end position="56"/>
    </location>
</feature>
<evidence type="ECO:0000256" key="2">
    <source>
        <dbReference type="ARBA" id="ARBA00023235"/>
    </source>
</evidence>
<comment type="similarity">
    <text evidence="1">Belongs to the 4-oxalocrotonate tautomerase family.</text>
</comment>
<dbReference type="InterPro" id="IPR004370">
    <property type="entry name" value="4-OT-like_dom"/>
</dbReference>
<dbReference type="Pfam" id="PF01361">
    <property type="entry name" value="Tautomerase"/>
    <property type="match status" value="2"/>
</dbReference>
<protein>
    <submittedName>
        <fullName evidence="4">Phenylpyruvate tautomerase PptA (4-oxalocrotonate tautomerase family)</fullName>
    </submittedName>
</protein>
<dbReference type="Proteomes" id="UP000294692">
    <property type="component" value="Unassembled WGS sequence"/>
</dbReference>
<dbReference type="GO" id="GO:0016853">
    <property type="term" value="F:isomerase activity"/>
    <property type="evidence" value="ECO:0007669"/>
    <property type="project" value="UniProtKB-KW"/>
</dbReference>
<organism evidence="4 5">
    <name type="scientific">Paracandidimonas soli</name>
    <dbReference type="NCBI Taxonomy" id="1917182"/>
    <lineage>
        <taxon>Bacteria</taxon>
        <taxon>Pseudomonadati</taxon>
        <taxon>Pseudomonadota</taxon>
        <taxon>Betaproteobacteria</taxon>
        <taxon>Burkholderiales</taxon>
        <taxon>Alcaligenaceae</taxon>
        <taxon>Paracandidimonas</taxon>
    </lineage>
</organism>
<accession>A0A4R3V7L8</accession>
<reference evidence="4 5" key="1">
    <citation type="submission" date="2019-03" db="EMBL/GenBank/DDBJ databases">
        <title>Genomic Encyclopedia of Type Strains, Phase IV (KMG-IV): sequencing the most valuable type-strain genomes for metagenomic binning, comparative biology and taxonomic classification.</title>
        <authorList>
            <person name="Goeker M."/>
        </authorList>
    </citation>
    <scope>NUCLEOTIDE SEQUENCE [LARGE SCALE GENOMIC DNA]</scope>
    <source>
        <strain evidence="4 5">DSM 100048</strain>
    </source>
</reference>
<feature type="domain" description="4-oxalocrotonate tautomerase-like" evidence="3">
    <location>
        <begin position="66"/>
        <end position="115"/>
    </location>
</feature>